<dbReference type="RefSeq" id="WP_230002149.1">
    <property type="nucleotide sequence ID" value="NZ_CP087134.1"/>
</dbReference>
<organism evidence="1 2">
    <name type="scientific">Flavobacterium cupriresistens</name>
    <dbReference type="NCBI Taxonomy" id="2893885"/>
    <lineage>
        <taxon>Bacteria</taxon>
        <taxon>Pseudomonadati</taxon>
        <taxon>Bacteroidota</taxon>
        <taxon>Flavobacteriia</taxon>
        <taxon>Flavobacteriales</taxon>
        <taxon>Flavobacteriaceae</taxon>
        <taxon>Flavobacterium</taxon>
    </lineage>
</organism>
<accession>A0ABU4RGA8</accession>
<name>A0ABU4RGA8_9FLAO</name>
<evidence type="ECO:0008006" key="3">
    <source>
        <dbReference type="Google" id="ProtNLM"/>
    </source>
</evidence>
<evidence type="ECO:0000313" key="1">
    <source>
        <dbReference type="EMBL" id="MDX6191615.1"/>
    </source>
</evidence>
<reference evidence="1 2" key="1">
    <citation type="submission" date="2023-11" db="EMBL/GenBank/DDBJ databases">
        <title>Unpublished Manusciprt.</title>
        <authorList>
            <person name="Saticioglu I.B."/>
            <person name="Ay H."/>
            <person name="Ajmi N."/>
            <person name="Altun S."/>
            <person name="Duman M."/>
        </authorList>
    </citation>
    <scope>NUCLEOTIDE SEQUENCE [LARGE SCALE GENOMIC DNA]</scope>
    <source>
        <strain evidence="1 2">Fl-318</strain>
    </source>
</reference>
<comment type="caution">
    <text evidence="1">The sequence shown here is derived from an EMBL/GenBank/DDBJ whole genome shotgun (WGS) entry which is preliminary data.</text>
</comment>
<dbReference type="Proteomes" id="UP001273350">
    <property type="component" value="Unassembled WGS sequence"/>
</dbReference>
<sequence length="573" mass="67948">MKFTNTLRLEFEHVYPEEKQIEVIEYLKLVTKETLLSIIGFANTYPQPNFDNFASNLDIRRDTINRVIHYCHKNNIKGKPQLVSRESSLKLAEIIFSNKEVLIDDNNNPKNIDSDEINLFKSFLVINKEVNSKQKLTTSENEENRESLAQMMIAMSFSTSDLGVFKDSTFEFGKLVYCAIERFEILIEFLNSDSDYQYLTDDVCSYFKVKSIDKLRKHVKYLFSQLLILKTKNSYKFNVDDDDESKLFLDTLISNEIDIDDDFTVLKNYPLYKIDDEIYSVIDHFFVVDKFYKSVRFILKESFNKNHGLSNKDRTFFEFFNTKFSEEFLMKTILDKVFNRPHYFKKYQNINKPYEPDYYLRDGKTIFIFENKDVLIRKDIKSSGDIDKILNIFKDKFFENNGKPIGIGQLINSILQIVENNFDYDNYVNTKKNFTIYPILLVNDRILEIPGVNYILNQWYLKSVKEKLKEKYNHNFTKNLTIIDIDTIVFGSNYFTKTNNNFKNFIENHQKEMSIVLKPDGRTLEEVEESINRNLMKQFSPISFRFPIDEFSQSLFIEKFKEIITEDNEVEST</sequence>
<dbReference type="EMBL" id="JAWXVI010000011">
    <property type="protein sequence ID" value="MDX6191615.1"/>
    <property type="molecule type" value="Genomic_DNA"/>
</dbReference>
<proteinExistence type="predicted"/>
<evidence type="ECO:0000313" key="2">
    <source>
        <dbReference type="Proteomes" id="UP001273350"/>
    </source>
</evidence>
<gene>
    <name evidence="1" type="ORF">SGQ83_19835</name>
</gene>
<protein>
    <recommendedName>
        <fullName evidence="3">Restriction endonuclease</fullName>
    </recommendedName>
</protein>
<keyword evidence="2" id="KW-1185">Reference proteome</keyword>